<dbReference type="Proteomes" id="UP001172680">
    <property type="component" value="Unassembled WGS sequence"/>
</dbReference>
<keyword evidence="2" id="KW-1185">Reference proteome</keyword>
<name>A0ACC2ZN04_9PEZI</name>
<proteinExistence type="predicted"/>
<evidence type="ECO:0000313" key="1">
    <source>
        <dbReference type="EMBL" id="KAJ9648931.1"/>
    </source>
</evidence>
<dbReference type="EMBL" id="JAPDRP010000002">
    <property type="protein sequence ID" value="KAJ9648931.1"/>
    <property type="molecule type" value="Genomic_DNA"/>
</dbReference>
<sequence>MHLRKFLVSQLFAPGFIQAQTGSTLLPVVDLGYELYRASEFDARGFYKFSNIRYARPPLGELRFRAPNLLSSTDPPYRMECALPPSATGSSVPSAREPQEEEDCLFLDVVVPQKVFEKVGYGSDPPASPVLVRLHGGGYSIGSKTFYNDPIGLLSRSQTDGSDGIIYVSMNYRLGAFGWLAGPSFQKDGTANAGLYDQRMALEWVRQHVYLFGGDKTRVTVIGESAGGGSIIHHLTEQVFREFLHAANVSSLTELRTLPTEQLIAVNEAQIANSVYGQYTFGPAVDGDFITQDPKQLLSHGQFDAAVRIMTGHNSNEGLSFTPTNLTSDSEYNVFLRDFFPSADADVLSYVASTLYPPVSNTSLYSTNRARAGLTLGDVIIDCNNVALSRAYGNQTYGYLFAVAPGYHSQDYSYTYYNAGSPLAAGINSTVAYALQDYIASFVAHGKPLTTIPGAPDMDFYGADASLMRLDTSGITETTDPAANERFGSRALTFAVNQVLLRFLSPELLGISSQLELYSISVLYFARESIRVAVQRQATGTQAVVNLAYIAILLGVFLAYVLAALYLRVEIPNVPYFVESLGLYGVAAIIELLAEPSFAAVQQNMLYKIRASTETAATIAKCFATCGFAIWAAENRLDVGPLPFAVGQAVYAFMLLLSYVHQLRGVSVQDKFSLLLTKVPSNDSTSYVFGYFSKPLCSLTLSMYLQSAVKYVLTQGDSLLIASLASLRDQGAYALASNYGGLVARMLFQPIEETSRNLFAKLCALQPKSQQPTREGIKQSRDVLRDVLKLYHLISLVACSLGPTLAPLLLRIVAGAKWADTGAGEVLATYSYYIPLLALNGVTEAFVAAVASNSELRAQSVWMGVFFAGFASSAYLFLGVLEMGAQGLVYANCVNMLLRIVWGLSFIRRYVRRNGEVFSYADTLPSAMSIVAAVWVPAALKTTTGMLLAYGPLGDLLRTGAIGSMFGISLLLFERDYVVHCARMFKPNSAGRSKTG</sequence>
<organism evidence="1 2">
    <name type="scientific">Coniosporium tulheliwenetii</name>
    <dbReference type="NCBI Taxonomy" id="3383036"/>
    <lineage>
        <taxon>Eukaryota</taxon>
        <taxon>Fungi</taxon>
        <taxon>Dikarya</taxon>
        <taxon>Ascomycota</taxon>
        <taxon>Pezizomycotina</taxon>
        <taxon>Dothideomycetes</taxon>
        <taxon>Dothideomycetes incertae sedis</taxon>
        <taxon>Coniosporium</taxon>
    </lineage>
</organism>
<evidence type="ECO:0000313" key="2">
    <source>
        <dbReference type="Proteomes" id="UP001172680"/>
    </source>
</evidence>
<protein>
    <submittedName>
        <fullName evidence="1">Uncharacterized protein</fullName>
    </submittedName>
</protein>
<comment type="caution">
    <text evidence="1">The sequence shown here is derived from an EMBL/GenBank/DDBJ whole genome shotgun (WGS) entry which is preliminary data.</text>
</comment>
<reference evidence="1" key="1">
    <citation type="submission" date="2022-10" db="EMBL/GenBank/DDBJ databases">
        <title>Culturing micro-colonial fungi from biological soil crusts in the Mojave desert and describing Neophaeococcomyces mojavensis, and introducing the new genera and species Taxawa tesnikishii.</title>
        <authorList>
            <person name="Kurbessoian T."/>
            <person name="Stajich J.E."/>
        </authorList>
    </citation>
    <scope>NUCLEOTIDE SEQUENCE</scope>
    <source>
        <strain evidence="1">JES_115</strain>
    </source>
</reference>
<accession>A0ACC2ZN04</accession>
<gene>
    <name evidence="1" type="ORF">H2199_000844</name>
</gene>